<reference evidence="1" key="2">
    <citation type="submission" date="2021-10" db="EMBL/GenBank/DDBJ databases">
        <title>Phylogenomics reveals ancestral predisposition of the termite-cultivated fungus Termitomyces towards a domesticated lifestyle.</title>
        <authorList>
            <person name="Auxier B."/>
            <person name="Grum-Grzhimaylo A."/>
            <person name="Cardenas M.E."/>
            <person name="Lodge J.D."/>
            <person name="Laessoe T."/>
            <person name="Pedersen O."/>
            <person name="Smith M.E."/>
            <person name="Kuyper T.W."/>
            <person name="Franco-Molano E.A."/>
            <person name="Baroni T.J."/>
            <person name="Aanen D.K."/>
        </authorList>
    </citation>
    <scope>NUCLEOTIDE SEQUENCE</scope>
    <source>
        <strain evidence="1">AP01</strain>
        <tissue evidence="1">Mycelium</tissue>
    </source>
</reference>
<comment type="caution">
    <text evidence="1">The sequence shown here is derived from an EMBL/GenBank/DDBJ whole genome shotgun (WGS) entry which is preliminary data.</text>
</comment>
<name>A0A9P7GBC6_9AGAR</name>
<reference evidence="1" key="1">
    <citation type="submission" date="2020-07" db="EMBL/GenBank/DDBJ databases">
        <authorList>
            <person name="Nieuwenhuis M."/>
            <person name="Van De Peppel L.J.J."/>
        </authorList>
    </citation>
    <scope>NUCLEOTIDE SEQUENCE</scope>
    <source>
        <strain evidence="1">AP01</strain>
        <tissue evidence="1">Mycelium</tissue>
    </source>
</reference>
<dbReference type="OrthoDB" id="3028599at2759"/>
<keyword evidence="2" id="KW-1185">Reference proteome</keyword>
<protein>
    <submittedName>
        <fullName evidence="1">Uncharacterized protein</fullName>
    </submittedName>
</protein>
<evidence type="ECO:0000313" key="2">
    <source>
        <dbReference type="Proteomes" id="UP000775547"/>
    </source>
</evidence>
<accession>A0A9P7GBC6</accession>
<dbReference type="Proteomes" id="UP000775547">
    <property type="component" value="Unassembled WGS sequence"/>
</dbReference>
<dbReference type="AlphaFoldDB" id="A0A9P7GBC6"/>
<dbReference type="EMBL" id="JABCKV010000024">
    <property type="protein sequence ID" value="KAG5646205.1"/>
    <property type="molecule type" value="Genomic_DNA"/>
</dbReference>
<sequence>MLPIEHEGTPQRNSSDPPLLNIQFHIESVQGLPLASHSKLTPRSVYKRSVHASCSGAHVIHCQTDAVPEGQPWYENTAQMGPIVGTDKIKFHVERHTPWALKRRGSTIASSIEYTVDSLRVMQGKQPDRKSISIPLHSEHDSRIEATLHLRMQEPTAEFISKQWILEARLLEQKMALVAGKQLVQAH</sequence>
<evidence type="ECO:0000313" key="1">
    <source>
        <dbReference type="EMBL" id="KAG5646205.1"/>
    </source>
</evidence>
<proteinExistence type="predicted"/>
<organism evidence="1 2">
    <name type="scientific">Asterophora parasitica</name>
    <dbReference type="NCBI Taxonomy" id="117018"/>
    <lineage>
        <taxon>Eukaryota</taxon>
        <taxon>Fungi</taxon>
        <taxon>Dikarya</taxon>
        <taxon>Basidiomycota</taxon>
        <taxon>Agaricomycotina</taxon>
        <taxon>Agaricomycetes</taxon>
        <taxon>Agaricomycetidae</taxon>
        <taxon>Agaricales</taxon>
        <taxon>Tricholomatineae</taxon>
        <taxon>Lyophyllaceae</taxon>
        <taxon>Asterophora</taxon>
    </lineage>
</organism>
<gene>
    <name evidence="1" type="ORF">DXG03_004031</name>
</gene>